<proteinExistence type="predicted"/>
<evidence type="ECO:0000256" key="1">
    <source>
        <dbReference type="ARBA" id="ARBA00011764"/>
    </source>
</evidence>
<sequence length="304" mass="35001">MVEPAKRPRSANFTAEEKIYLLNIVKKYAHILECKKTDAVTWREKDKVWGKIAAEFHANSPSLVKRTVDSLKKFYENQKKFARKKAAEYRVNLYTTGGGPNTNTFNDPTLDLTLSIVNEKTLYGLQNKFDDDAVKMQSSPHPKVTNTNVNSQIENIEDWENVIEVDEEQIILEVEENEGNEDTGAWQHYKPSSLQTPLNEKLKKVIQDNAKEMKTPSKRSLGENTWTTRRRPVNSANASVARKFEELTEIKTQIANVQLEMAKMEKENYSCKRARDAELHELQKASLQLDISIKKKQLEKLNML</sequence>
<comment type="caution">
    <text evidence="7">The sequence shown here is derived from an EMBL/GenBank/DDBJ whole genome shotgun (WGS) entry which is preliminary data.</text>
</comment>
<dbReference type="EMBL" id="JAPWTJ010002255">
    <property type="protein sequence ID" value="KAJ8966999.1"/>
    <property type="molecule type" value="Genomic_DNA"/>
</dbReference>
<dbReference type="PANTHER" id="PTHR21411">
    <property type="entry name" value="APONTIC"/>
    <property type="match status" value="1"/>
</dbReference>
<dbReference type="Proteomes" id="UP001162164">
    <property type="component" value="Unassembled WGS sequence"/>
</dbReference>
<dbReference type="SMART" id="SM00717">
    <property type="entry name" value="SANT"/>
    <property type="match status" value="1"/>
</dbReference>
<evidence type="ECO:0000313" key="8">
    <source>
        <dbReference type="Proteomes" id="UP001162164"/>
    </source>
</evidence>
<keyword evidence="4" id="KW-0804">Transcription</keyword>
<comment type="subunit">
    <text evidence="1">Self-associates forming complexes of several hundred monomers.</text>
</comment>
<keyword evidence="3" id="KW-0805">Transcription regulation</keyword>
<evidence type="ECO:0000256" key="4">
    <source>
        <dbReference type="ARBA" id="ARBA00023163"/>
    </source>
</evidence>
<evidence type="ECO:0000256" key="3">
    <source>
        <dbReference type="ARBA" id="ARBA00023015"/>
    </source>
</evidence>
<comment type="function">
    <text evidence="5">Involved in transvection phenomena (= synapsis-dependent gene expression), where the synaptic pairing of chromosomes carrying genes with which zeste interacts influences the expression of these genes. Zeste binds to DNA and stimulates transcription from a nearby promoter.</text>
</comment>
<dbReference type="InterPro" id="IPR001005">
    <property type="entry name" value="SANT/Myb"/>
</dbReference>
<gene>
    <name evidence="7" type="ORF">NQ317_002756</name>
</gene>
<dbReference type="PANTHER" id="PTHR21411:SF0">
    <property type="entry name" value="REGULATORY PROTEIN ZESTE"/>
    <property type="match status" value="1"/>
</dbReference>
<evidence type="ECO:0000256" key="2">
    <source>
        <dbReference type="ARBA" id="ARBA00016807"/>
    </source>
</evidence>
<feature type="domain" description="Myb-like" evidence="6">
    <location>
        <begin position="9"/>
        <end position="81"/>
    </location>
</feature>
<accession>A0ABQ9IVK2</accession>
<dbReference type="Pfam" id="PF13873">
    <property type="entry name" value="Myb_DNA-bind_5"/>
    <property type="match status" value="1"/>
</dbReference>
<evidence type="ECO:0000256" key="5">
    <source>
        <dbReference type="ARBA" id="ARBA00025466"/>
    </source>
</evidence>
<keyword evidence="8" id="KW-1185">Reference proteome</keyword>
<reference evidence="7" key="1">
    <citation type="journal article" date="2023" name="Insect Mol. Biol.">
        <title>Genome sequencing provides insights into the evolution of gene families encoding plant cell wall-degrading enzymes in longhorned beetles.</title>
        <authorList>
            <person name="Shin N.R."/>
            <person name="Okamura Y."/>
            <person name="Kirsch R."/>
            <person name="Pauchet Y."/>
        </authorList>
    </citation>
    <scope>NUCLEOTIDE SEQUENCE</scope>
    <source>
        <strain evidence="7">MMC_N1</strain>
    </source>
</reference>
<evidence type="ECO:0000259" key="6">
    <source>
        <dbReference type="SMART" id="SM00717"/>
    </source>
</evidence>
<evidence type="ECO:0000313" key="7">
    <source>
        <dbReference type="EMBL" id="KAJ8966999.1"/>
    </source>
</evidence>
<organism evidence="7 8">
    <name type="scientific">Molorchus minor</name>
    <dbReference type="NCBI Taxonomy" id="1323400"/>
    <lineage>
        <taxon>Eukaryota</taxon>
        <taxon>Metazoa</taxon>
        <taxon>Ecdysozoa</taxon>
        <taxon>Arthropoda</taxon>
        <taxon>Hexapoda</taxon>
        <taxon>Insecta</taxon>
        <taxon>Pterygota</taxon>
        <taxon>Neoptera</taxon>
        <taxon>Endopterygota</taxon>
        <taxon>Coleoptera</taxon>
        <taxon>Polyphaga</taxon>
        <taxon>Cucujiformia</taxon>
        <taxon>Chrysomeloidea</taxon>
        <taxon>Cerambycidae</taxon>
        <taxon>Lamiinae</taxon>
        <taxon>Monochamini</taxon>
        <taxon>Molorchus</taxon>
    </lineage>
</organism>
<name>A0ABQ9IVK2_9CUCU</name>
<protein>
    <recommendedName>
        <fullName evidence="2">Regulatory protein zeste</fullName>
    </recommendedName>
</protein>
<dbReference type="InterPro" id="IPR028002">
    <property type="entry name" value="Myb_DNA-bind_5"/>
</dbReference>